<dbReference type="SMART" id="SM00862">
    <property type="entry name" value="Trans_reg_C"/>
    <property type="match status" value="1"/>
</dbReference>
<dbReference type="InterPro" id="IPR011006">
    <property type="entry name" value="CheY-like_superfamily"/>
</dbReference>
<dbReference type="Pfam" id="PF00486">
    <property type="entry name" value="Trans_reg_C"/>
    <property type="match status" value="1"/>
</dbReference>
<keyword evidence="2" id="KW-0597">Phosphoprotein</keyword>
<protein>
    <submittedName>
        <fullName evidence="6">Response regulator transcription factor</fullName>
    </submittedName>
</protein>
<feature type="DNA-binding region" description="OmpR/PhoB-type" evidence="3">
    <location>
        <begin position="139"/>
        <end position="243"/>
    </location>
</feature>
<dbReference type="SUPFAM" id="SSF52172">
    <property type="entry name" value="CheY-like"/>
    <property type="match status" value="1"/>
</dbReference>
<dbReference type="InterPro" id="IPR036388">
    <property type="entry name" value="WH-like_DNA-bd_sf"/>
</dbReference>
<name>A0ABT4I970_9ACTO</name>
<evidence type="ECO:0000256" key="1">
    <source>
        <dbReference type="ARBA" id="ARBA00023125"/>
    </source>
</evidence>
<dbReference type="PROSITE" id="PS50110">
    <property type="entry name" value="RESPONSE_REGULATORY"/>
    <property type="match status" value="1"/>
</dbReference>
<feature type="domain" description="OmpR/PhoB-type" evidence="5">
    <location>
        <begin position="139"/>
        <end position="243"/>
    </location>
</feature>
<dbReference type="PROSITE" id="PS51755">
    <property type="entry name" value="OMPR_PHOB"/>
    <property type="match status" value="1"/>
</dbReference>
<comment type="caution">
    <text evidence="6">The sequence shown here is derived from an EMBL/GenBank/DDBJ whole genome shotgun (WGS) entry which is preliminary data.</text>
</comment>
<dbReference type="SMART" id="SM00448">
    <property type="entry name" value="REC"/>
    <property type="match status" value="1"/>
</dbReference>
<gene>
    <name evidence="6" type="ORF">OHJ16_06770</name>
</gene>
<dbReference type="InterPro" id="IPR001867">
    <property type="entry name" value="OmpR/PhoB-type_DNA-bd"/>
</dbReference>
<dbReference type="InterPro" id="IPR016032">
    <property type="entry name" value="Sig_transdc_resp-reg_C-effctor"/>
</dbReference>
<dbReference type="InterPro" id="IPR039420">
    <property type="entry name" value="WalR-like"/>
</dbReference>
<dbReference type="Proteomes" id="UP001072034">
    <property type="component" value="Unassembled WGS sequence"/>
</dbReference>
<sequence>MDRIQDSRTSHEAHLLVVDDEPNIRDLLASSLRFAGFEVTTAADGNGALHGVDDAEPDLIVLDVMLPDMDGFTVARRLRERDIATPILFLTARDDMDDKVQGLTVGGDDYVTKPFGLEEVVARIRAILRRTHGAADEDDGVVRVSDLVLDEDAHEVHRAGVDVDLSPTEFKLLRYLMLNAGRVVSKAQILDHVWEYDWNGDAAIVESYISYLRRKIDQIEDREGQSVAPLIQTRRGVGYMLREPKGE</sequence>
<evidence type="ECO:0000256" key="2">
    <source>
        <dbReference type="PROSITE-ProRule" id="PRU00169"/>
    </source>
</evidence>
<feature type="domain" description="Response regulatory" evidence="4">
    <location>
        <begin position="14"/>
        <end position="128"/>
    </location>
</feature>
<feature type="modified residue" description="4-aspartylphosphate" evidence="2">
    <location>
        <position position="63"/>
    </location>
</feature>
<reference evidence="6" key="1">
    <citation type="submission" date="2022-10" db="EMBL/GenBank/DDBJ databases">
        <title>Genome sequence of Actinomyces israelii ATCC 10048.</title>
        <authorList>
            <person name="Watt R.M."/>
            <person name="Tong W.M."/>
        </authorList>
    </citation>
    <scope>NUCLEOTIDE SEQUENCE</scope>
    <source>
        <strain evidence="6">ATCC 10048</strain>
    </source>
</reference>
<evidence type="ECO:0000313" key="6">
    <source>
        <dbReference type="EMBL" id="MCZ0857745.1"/>
    </source>
</evidence>
<dbReference type="Gene3D" id="1.10.10.10">
    <property type="entry name" value="Winged helix-like DNA-binding domain superfamily/Winged helix DNA-binding domain"/>
    <property type="match status" value="1"/>
</dbReference>
<proteinExistence type="predicted"/>
<dbReference type="Gene3D" id="6.10.250.690">
    <property type="match status" value="1"/>
</dbReference>
<accession>A0ABT4I970</accession>
<evidence type="ECO:0000259" key="5">
    <source>
        <dbReference type="PROSITE" id="PS51755"/>
    </source>
</evidence>
<evidence type="ECO:0000313" key="7">
    <source>
        <dbReference type="Proteomes" id="UP001072034"/>
    </source>
</evidence>
<dbReference type="PANTHER" id="PTHR48111:SF28">
    <property type="entry name" value="TRANSCRIPTIONAL REGULATORY PROTEIN TCRX-RELATED"/>
    <property type="match status" value="1"/>
</dbReference>
<evidence type="ECO:0000259" key="4">
    <source>
        <dbReference type="PROSITE" id="PS50110"/>
    </source>
</evidence>
<dbReference type="EMBL" id="JAPTMY010000012">
    <property type="protein sequence ID" value="MCZ0857745.1"/>
    <property type="molecule type" value="Genomic_DNA"/>
</dbReference>
<dbReference type="Gene3D" id="3.40.50.2300">
    <property type="match status" value="1"/>
</dbReference>
<dbReference type="SUPFAM" id="SSF46894">
    <property type="entry name" value="C-terminal effector domain of the bipartite response regulators"/>
    <property type="match status" value="1"/>
</dbReference>
<keyword evidence="7" id="KW-1185">Reference proteome</keyword>
<dbReference type="Pfam" id="PF00072">
    <property type="entry name" value="Response_reg"/>
    <property type="match status" value="1"/>
</dbReference>
<evidence type="ECO:0000256" key="3">
    <source>
        <dbReference type="PROSITE-ProRule" id="PRU01091"/>
    </source>
</evidence>
<dbReference type="CDD" id="cd00383">
    <property type="entry name" value="trans_reg_C"/>
    <property type="match status" value="1"/>
</dbReference>
<dbReference type="InterPro" id="IPR001789">
    <property type="entry name" value="Sig_transdc_resp-reg_receiver"/>
</dbReference>
<dbReference type="PANTHER" id="PTHR48111">
    <property type="entry name" value="REGULATOR OF RPOS"/>
    <property type="match status" value="1"/>
</dbReference>
<dbReference type="RefSeq" id="WP_043563718.1">
    <property type="nucleotide sequence ID" value="NZ_CAJPNG010000178.1"/>
</dbReference>
<keyword evidence="1 3" id="KW-0238">DNA-binding</keyword>
<organism evidence="6 7">
    <name type="scientific">Actinomyces israelii</name>
    <dbReference type="NCBI Taxonomy" id="1659"/>
    <lineage>
        <taxon>Bacteria</taxon>
        <taxon>Bacillati</taxon>
        <taxon>Actinomycetota</taxon>
        <taxon>Actinomycetes</taxon>
        <taxon>Actinomycetales</taxon>
        <taxon>Actinomycetaceae</taxon>
        <taxon>Actinomyces</taxon>
    </lineage>
</organism>